<reference evidence="2 3" key="1">
    <citation type="submission" date="2023-03" db="EMBL/GenBank/DDBJ databases">
        <title>Diaphorobacter basophil sp. nov., isolated from a sewage-treatment plant.</title>
        <authorList>
            <person name="Yang K."/>
        </authorList>
    </citation>
    <scope>NUCLEOTIDE SEQUENCE [LARGE SCALE GENOMIC DNA]</scope>
    <source>
        <strain evidence="2 3">Y-1</strain>
    </source>
</reference>
<evidence type="ECO:0008006" key="4">
    <source>
        <dbReference type="Google" id="ProtNLM"/>
    </source>
</evidence>
<dbReference type="Proteomes" id="UP001303211">
    <property type="component" value="Chromosome"/>
</dbReference>
<gene>
    <name evidence="2" type="ORF">P4826_07635</name>
</gene>
<dbReference type="EMBL" id="CP136921">
    <property type="protein sequence ID" value="WOO33921.1"/>
    <property type="molecule type" value="Genomic_DNA"/>
</dbReference>
<proteinExistence type="predicted"/>
<organism evidence="2 3">
    <name type="scientific">Diaphorobacter limosus</name>
    <dbReference type="NCBI Taxonomy" id="3036128"/>
    <lineage>
        <taxon>Bacteria</taxon>
        <taxon>Pseudomonadati</taxon>
        <taxon>Pseudomonadota</taxon>
        <taxon>Betaproteobacteria</taxon>
        <taxon>Burkholderiales</taxon>
        <taxon>Comamonadaceae</taxon>
        <taxon>Diaphorobacter</taxon>
    </lineage>
</organism>
<feature type="chain" id="PRO_5045112509" description="DUF2946 domain-containing protein" evidence="1">
    <location>
        <begin position="28"/>
        <end position="145"/>
    </location>
</feature>
<evidence type="ECO:0000313" key="3">
    <source>
        <dbReference type="Proteomes" id="UP001303211"/>
    </source>
</evidence>
<evidence type="ECO:0000256" key="1">
    <source>
        <dbReference type="SAM" id="SignalP"/>
    </source>
</evidence>
<sequence length="145" mass="14976">MPLLRNAPRLARLLLACFALSLAVAMAAPLVQARPMERVCTASGDERWVAAGGNQVGTLPYEGHQFSCALCLPPMLPGAQAATLPQPQGQPFMAQALRVRIGHVPALSRAAFPPRAPPAPAPSPCNLSECGGAICAPPRCAHGPG</sequence>
<dbReference type="RefSeq" id="WP_317703252.1">
    <property type="nucleotide sequence ID" value="NZ_CP136921.1"/>
</dbReference>
<feature type="signal peptide" evidence="1">
    <location>
        <begin position="1"/>
        <end position="27"/>
    </location>
</feature>
<keyword evidence="3" id="KW-1185">Reference proteome</keyword>
<keyword evidence="1" id="KW-0732">Signal</keyword>
<accession>A0ABZ0J8D2</accession>
<name>A0ABZ0J8D2_9BURK</name>
<evidence type="ECO:0000313" key="2">
    <source>
        <dbReference type="EMBL" id="WOO33921.1"/>
    </source>
</evidence>
<protein>
    <recommendedName>
        <fullName evidence="4">DUF2946 domain-containing protein</fullName>
    </recommendedName>
</protein>